<gene>
    <name evidence="5" type="ORF">DSM02_789</name>
</gene>
<organism evidence="5 6">
    <name type="scientific">Leeuwenhoekiella polynyae</name>
    <dbReference type="NCBI Taxonomy" id="1550906"/>
    <lineage>
        <taxon>Bacteria</taxon>
        <taxon>Pseudomonadati</taxon>
        <taxon>Bacteroidota</taxon>
        <taxon>Flavobacteriia</taxon>
        <taxon>Flavobacteriales</taxon>
        <taxon>Flavobacteriaceae</taxon>
        <taxon>Leeuwenhoekiella</taxon>
    </lineage>
</organism>
<reference evidence="5 6" key="1">
    <citation type="submission" date="2018-07" db="EMBL/GenBank/DDBJ databases">
        <title>Leeuwenhoekiella genomics.</title>
        <authorList>
            <person name="Tahon G."/>
            <person name="Willems A."/>
        </authorList>
    </citation>
    <scope>NUCLEOTIDE SEQUENCE [LARGE SCALE GENOMIC DNA]</scope>
    <source>
        <strain evidence="5 6">LMG 29608</strain>
    </source>
</reference>
<dbReference type="PANTHER" id="PTHR47893">
    <property type="entry name" value="REGULATORY PROTEIN PCHR"/>
    <property type="match status" value="1"/>
</dbReference>
<keyword evidence="6" id="KW-1185">Reference proteome</keyword>
<evidence type="ECO:0000256" key="1">
    <source>
        <dbReference type="ARBA" id="ARBA00023015"/>
    </source>
</evidence>
<dbReference type="InterPro" id="IPR020449">
    <property type="entry name" value="Tscrpt_reg_AraC-type_HTH"/>
</dbReference>
<dbReference type="SUPFAM" id="SSF46689">
    <property type="entry name" value="Homeodomain-like"/>
    <property type="match status" value="1"/>
</dbReference>
<name>A0A4Q0PFJ2_9FLAO</name>
<dbReference type="GO" id="GO:0043565">
    <property type="term" value="F:sequence-specific DNA binding"/>
    <property type="evidence" value="ECO:0007669"/>
    <property type="project" value="InterPro"/>
</dbReference>
<dbReference type="RefSeq" id="WP_128764432.1">
    <property type="nucleotide sequence ID" value="NZ_JBHUOO010000018.1"/>
</dbReference>
<keyword evidence="1" id="KW-0805">Transcription regulation</keyword>
<keyword evidence="3" id="KW-0804">Transcription</keyword>
<feature type="domain" description="HTH araC/xylS-type" evidence="4">
    <location>
        <begin position="200"/>
        <end position="299"/>
    </location>
</feature>
<dbReference type="Proteomes" id="UP000289859">
    <property type="component" value="Unassembled WGS sequence"/>
</dbReference>
<dbReference type="Pfam" id="PF12833">
    <property type="entry name" value="HTH_18"/>
    <property type="match status" value="1"/>
</dbReference>
<dbReference type="InterPro" id="IPR053142">
    <property type="entry name" value="PchR_regulatory_protein"/>
</dbReference>
<proteinExistence type="predicted"/>
<dbReference type="GO" id="GO:0003700">
    <property type="term" value="F:DNA-binding transcription factor activity"/>
    <property type="evidence" value="ECO:0007669"/>
    <property type="project" value="InterPro"/>
</dbReference>
<comment type="caution">
    <text evidence="5">The sequence shown here is derived from an EMBL/GenBank/DDBJ whole genome shotgun (WGS) entry which is preliminary data.</text>
</comment>
<evidence type="ECO:0000313" key="6">
    <source>
        <dbReference type="Proteomes" id="UP000289859"/>
    </source>
</evidence>
<dbReference type="InterPro" id="IPR009057">
    <property type="entry name" value="Homeodomain-like_sf"/>
</dbReference>
<dbReference type="AlphaFoldDB" id="A0A4Q0PFJ2"/>
<evidence type="ECO:0000256" key="3">
    <source>
        <dbReference type="ARBA" id="ARBA00023163"/>
    </source>
</evidence>
<protein>
    <submittedName>
        <fullName evidence="5">AraC-like DNA-binding protein</fullName>
    </submittedName>
</protein>
<accession>A0A4Q0PFJ2</accession>
<sequence>MVNIDAQAEEIKNMILRMGAGNFSYRIPRTADNTETETIIALLNMLAQEFEVAYNPLFGIPPTTMITRIQQYIFILDRQYDILQTTFNVDTDSPLEKQNFLNILTPTSQEEFKTLVKTLKKKDKTLNTQLEVLTGRKLVLPLNCSVVQLEDSDPASKLLVMLSHIQTLNPLLLGKPPVKREYPMLKLKVIKSSQDIKKFREIEVYIRKHINKPLVSLKDIASAFNMNEFKLKKGFKELYQTSVFKYHMQSRLTHALQLIISTTDRLSAIAQKTGFKNYVHFAQSFKKEFGVPPSQHRKQK</sequence>
<dbReference type="SMART" id="SM00342">
    <property type="entry name" value="HTH_ARAC"/>
    <property type="match status" value="1"/>
</dbReference>
<dbReference type="PROSITE" id="PS01124">
    <property type="entry name" value="HTH_ARAC_FAMILY_2"/>
    <property type="match status" value="1"/>
</dbReference>
<dbReference type="PROSITE" id="PS00041">
    <property type="entry name" value="HTH_ARAC_FAMILY_1"/>
    <property type="match status" value="1"/>
</dbReference>
<evidence type="ECO:0000259" key="4">
    <source>
        <dbReference type="PROSITE" id="PS01124"/>
    </source>
</evidence>
<dbReference type="InterPro" id="IPR018060">
    <property type="entry name" value="HTH_AraC"/>
</dbReference>
<dbReference type="EMBL" id="QOVK01000002">
    <property type="protein sequence ID" value="RXG25623.1"/>
    <property type="molecule type" value="Genomic_DNA"/>
</dbReference>
<dbReference type="InterPro" id="IPR018062">
    <property type="entry name" value="HTH_AraC-typ_CS"/>
</dbReference>
<evidence type="ECO:0000256" key="2">
    <source>
        <dbReference type="ARBA" id="ARBA00023125"/>
    </source>
</evidence>
<dbReference type="PRINTS" id="PR00032">
    <property type="entry name" value="HTHARAC"/>
</dbReference>
<keyword evidence="2 5" id="KW-0238">DNA-binding</keyword>
<evidence type="ECO:0000313" key="5">
    <source>
        <dbReference type="EMBL" id="RXG25623.1"/>
    </source>
</evidence>
<dbReference type="PANTHER" id="PTHR47893:SF1">
    <property type="entry name" value="REGULATORY PROTEIN PCHR"/>
    <property type="match status" value="1"/>
</dbReference>
<dbReference type="OrthoDB" id="1451418at2"/>
<dbReference type="Gene3D" id="1.10.10.60">
    <property type="entry name" value="Homeodomain-like"/>
    <property type="match status" value="2"/>
</dbReference>